<reference evidence="4 5" key="1">
    <citation type="journal article" date="2005" name="Nature">
        <title>The genome of the social amoeba Dictyostelium discoideum.</title>
        <authorList>
            <consortium name="The Dictyostelium discoideum Sequencing Consortium"/>
            <person name="Eichinger L."/>
            <person name="Pachebat J.A."/>
            <person name="Glockner G."/>
            <person name="Rajandream M.A."/>
            <person name="Sucgang R."/>
            <person name="Berriman M."/>
            <person name="Song J."/>
            <person name="Olsen R."/>
            <person name="Szafranski K."/>
            <person name="Xu Q."/>
            <person name="Tunggal B."/>
            <person name="Kummerfeld S."/>
            <person name="Madera M."/>
            <person name="Konfortov B.A."/>
            <person name="Rivero F."/>
            <person name="Bankier A.T."/>
            <person name="Lehmann R."/>
            <person name="Hamlin N."/>
            <person name="Davies R."/>
            <person name="Gaudet P."/>
            <person name="Fey P."/>
            <person name="Pilcher K."/>
            <person name="Chen G."/>
            <person name="Saunders D."/>
            <person name="Sodergren E."/>
            <person name="Davis P."/>
            <person name="Kerhornou A."/>
            <person name="Nie X."/>
            <person name="Hall N."/>
            <person name="Anjard C."/>
            <person name="Hemphill L."/>
            <person name="Bason N."/>
            <person name="Farbrother P."/>
            <person name="Desany B."/>
            <person name="Just E."/>
            <person name="Morio T."/>
            <person name="Rost R."/>
            <person name="Churcher C."/>
            <person name="Cooper J."/>
            <person name="Haydock S."/>
            <person name="van Driessche N."/>
            <person name="Cronin A."/>
            <person name="Goodhead I."/>
            <person name="Muzny D."/>
            <person name="Mourier T."/>
            <person name="Pain A."/>
            <person name="Lu M."/>
            <person name="Harper D."/>
            <person name="Lindsay R."/>
            <person name="Hauser H."/>
            <person name="James K."/>
            <person name="Quiles M."/>
            <person name="Madan Babu M."/>
            <person name="Saito T."/>
            <person name="Buchrieser C."/>
            <person name="Wardroper A."/>
            <person name="Felder M."/>
            <person name="Thangavelu M."/>
            <person name="Johnson D."/>
            <person name="Knights A."/>
            <person name="Loulseged H."/>
            <person name="Mungall K."/>
            <person name="Oliver K."/>
            <person name="Price C."/>
            <person name="Quail M.A."/>
            <person name="Urushihara H."/>
            <person name="Hernandez J."/>
            <person name="Rabbinowitsch E."/>
            <person name="Steffen D."/>
            <person name="Sanders M."/>
            <person name="Ma J."/>
            <person name="Kohara Y."/>
            <person name="Sharp S."/>
            <person name="Simmonds M."/>
            <person name="Spiegler S."/>
            <person name="Tivey A."/>
            <person name="Sugano S."/>
            <person name="White B."/>
            <person name="Walker D."/>
            <person name="Woodward J."/>
            <person name="Winckler T."/>
            <person name="Tanaka Y."/>
            <person name="Shaulsky G."/>
            <person name="Schleicher M."/>
            <person name="Weinstock G."/>
            <person name="Rosenthal A."/>
            <person name="Cox E.C."/>
            <person name="Chisholm R.L."/>
            <person name="Gibbs R."/>
            <person name="Loomis W.F."/>
            <person name="Platzer M."/>
            <person name="Kay R.R."/>
            <person name="Williams J."/>
            <person name="Dear P.H."/>
            <person name="Noegel A.A."/>
            <person name="Barrell B."/>
            <person name="Kuspa A."/>
        </authorList>
    </citation>
    <scope>NUCLEOTIDE SEQUENCE [LARGE SCALE GENOMIC DNA]</scope>
    <source>
        <strain evidence="4 5">AX4</strain>
    </source>
</reference>
<dbReference type="Proteomes" id="UP000002195">
    <property type="component" value="Unassembled WGS sequence"/>
</dbReference>
<dbReference type="PROSITE" id="PS50053">
    <property type="entry name" value="UBIQUITIN_2"/>
    <property type="match status" value="1"/>
</dbReference>
<dbReference type="GO" id="GO:0000425">
    <property type="term" value="P:pexophagy"/>
    <property type="evidence" value="ECO:0000318"/>
    <property type="project" value="GO_Central"/>
</dbReference>
<feature type="coiled-coil region" evidence="1">
    <location>
        <begin position="990"/>
        <end position="1203"/>
    </location>
</feature>
<dbReference type="EMBL" id="AAFI02000079">
    <property type="protein sequence ID" value="EAL64721.1"/>
    <property type="molecule type" value="Genomic_DNA"/>
</dbReference>
<dbReference type="PaxDb" id="44689-DDB0218733"/>
<dbReference type="InParanoid" id="Q54MY6"/>
<dbReference type="VEuPathDB" id="AmoebaDB:DDB_G0285767"/>
<dbReference type="AlphaFoldDB" id="Q54MY6"/>
<dbReference type="PANTHER" id="PTHR13222:SF1">
    <property type="entry name" value="RB1-INDUCIBLE COILED-COIL PROTEIN 1"/>
    <property type="match status" value="1"/>
</dbReference>
<protein>
    <recommendedName>
        <fullName evidence="3">Ubiquitin-like domain-containing protein</fullName>
    </recommendedName>
</protein>
<dbReference type="SUPFAM" id="SSF54236">
    <property type="entry name" value="Ubiquitin-like"/>
    <property type="match status" value="1"/>
</dbReference>
<dbReference type="GO" id="GO:0000422">
    <property type="term" value="P:autophagy of mitochondrion"/>
    <property type="evidence" value="ECO:0000318"/>
    <property type="project" value="GO_Central"/>
</dbReference>
<dbReference type="STRING" id="44689.Q54MY6"/>
<gene>
    <name evidence="4" type="ORF">DDB_G0285767</name>
</gene>
<evidence type="ECO:0000256" key="1">
    <source>
        <dbReference type="SAM" id="Coils"/>
    </source>
</evidence>
<dbReference type="PhylomeDB" id="Q54MY6"/>
<dbReference type="PANTHER" id="PTHR13222">
    <property type="entry name" value="RB1-INDUCIBLE COILED-COIL"/>
    <property type="match status" value="1"/>
</dbReference>
<dbReference type="InterPro" id="IPR040040">
    <property type="entry name" value="ATG11"/>
</dbReference>
<feature type="coiled-coil region" evidence="1">
    <location>
        <begin position="667"/>
        <end position="964"/>
    </location>
</feature>
<dbReference type="eggNOG" id="ENOG502RSNV">
    <property type="taxonomic scope" value="Eukaryota"/>
</dbReference>
<dbReference type="SMR" id="Q54MY6"/>
<dbReference type="GO" id="GO:0000045">
    <property type="term" value="P:autophagosome assembly"/>
    <property type="evidence" value="ECO:0000318"/>
    <property type="project" value="GO_Central"/>
</dbReference>
<dbReference type="OMA" id="EQCKREY"/>
<dbReference type="InterPro" id="IPR000626">
    <property type="entry name" value="Ubiquitin-like_dom"/>
</dbReference>
<feature type="region of interest" description="Disordered" evidence="2">
    <location>
        <begin position="528"/>
        <end position="602"/>
    </location>
</feature>
<feature type="compositionally biased region" description="Gly residues" evidence="2">
    <location>
        <begin position="530"/>
        <end position="539"/>
    </location>
</feature>
<dbReference type="GO" id="GO:0034517">
    <property type="term" value="P:ribophagy"/>
    <property type="evidence" value="ECO:0000318"/>
    <property type="project" value="GO_Central"/>
</dbReference>
<dbReference type="GeneID" id="8625205"/>
<dbReference type="GO" id="GO:0061709">
    <property type="term" value="P:reticulophagy"/>
    <property type="evidence" value="ECO:0000318"/>
    <property type="project" value="GO_Central"/>
</dbReference>
<dbReference type="HOGENOM" id="CLU_256094_0_0_1"/>
<dbReference type="GO" id="GO:0034045">
    <property type="term" value="C:phagophore assembly site membrane"/>
    <property type="evidence" value="ECO:0000318"/>
    <property type="project" value="GO_Central"/>
</dbReference>
<dbReference type="GO" id="GO:0034727">
    <property type="term" value="P:piecemeal microautophagy of the nucleus"/>
    <property type="evidence" value="ECO:0000318"/>
    <property type="project" value="GO_Central"/>
</dbReference>
<dbReference type="InterPro" id="IPR029071">
    <property type="entry name" value="Ubiquitin-like_domsf"/>
</dbReference>
<evidence type="ECO:0000313" key="5">
    <source>
        <dbReference type="Proteomes" id="UP000002195"/>
    </source>
</evidence>
<dbReference type="GO" id="GO:0060090">
    <property type="term" value="F:molecular adaptor activity"/>
    <property type="evidence" value="ECO:0000318"/>
    <property type="project" value="GO_Central"/>
</dbReference>
<sequence length="1374" mass="159079">MQPNNGFNLKVVYAENGYSYTIPVNPSISIEDIKHSLANATNLHVSDQILLSDKTHIAPKGTLESYGIIKDKEIYLYNRRILENLKLKPEEIEISFNEFRKIPKTQAQGLHELETSQNLLNKLYAMEYYLNNHLIGIKYIKDEFEKRLLICQNFQSDIHHQKRALNAANYSFFEYRENLIKTANKSFKDFRNLLPNYDSILSSFEMDMNKLKQIKLHDSLRTNNLTVLADCIPEGAFRNWYKHLKEEFSKVKLKVSDTEGQLAISTKSSDIELKKFDAINMNELSNRMLILKEHFERVKTTAQSFSSNSLLTIFLSLLLLDYEKIKQTLSQARSMNDSNRLSSMLLGFLDIKRQQDESFNFCSNNQTAFDAITYIYQTKNFMNSNVYSHLRSISKFQNNLSILKDLISNSNDMIYHFQVDFIQLEIIHRLPQTYEESLNEIGRRKKFGNTLTTSFNRFIESLKMIKDDENQKRQIFFDQYLKYIPINSFNGLKENIPDFNFNLPPIDTNLPNLGNSLVNNNNNNNSLGSGFSGGSGGSNGSNEDDGFTVIDNLTDNFNNIFMNNNNNNNSGSNDNNNNNNNNNNNSNSSSNGSNNNNNFNNSLINSNINNSINNLGTKKLLNDLEKSQFEKQQLEMKLQTTFLMASKTEEKYKDLLEKSKIFSEGYLEKQNDEVKRIEELKKELEEKKREISLLSNELEKVSEDKLANQQIIVQLHDEKTTLTNEIESLNQEIEKRKKTIDDYQSELQLKESTYKEQMSSAVGDFNEKNNEIEKLRQEIIKLQDTIDSLQQKISILELANEASQKENEQLVVKNGQLELTIDELNLKSNDLLALITKLKMENELALEELRQTLQHISDENQTLKAGSTSQSDELLVKTMHYNETNKKLQDEIKDLTKNGESLIQQIKSLQKDIAQLNETNETLTTKNKDLQQHTESLEKEIIVLKDSNLDKEKLLDLLRKENEKSDQTSSGNIKRVEELMKELTISKNLFIEINQSKDSLQREIIDLKNKIENDKKIFQEQGNEVEKSNEKITELNVSLDRITKENLNFKDTVNKLTINNSNLEKEVDTLKFKNKEQQEIALKMKELFVQLETKNGQSLQEIKTKENENNNLKSEVQTLLLEMEKLKGFDEKNSKELHELQNYFNGLEEENDKLKKENKEHQVNIQSLKENIKNEKSMHKKEMETLAEKEKTLEEREKQLIEKDKIIADLRLKSQQSNLMPEVQSLRNVIYELTKIINPSAKEPMDGNSIVNYVNKITIEQMLQNQQLLERVTTLENQQAIEHSQSALLSNFTHDRIAIFHKNKNGFYEAINIDSPNYFLSQLSYDQYTQEMKNASIIFGTIINIDTKIAGDSESFGCLPGTEICEVLISKLEN</sequence>
<evidence type="ECO:0000259" key="3">
    <source>
        <dbReference type="PROSITE" id="PS50053"/>
    </source>
</evidence>
<evidence type="ECO:0000256" key="2">
    <source>
        <dbReference type="SAM" id="MobiDB-lite"/>
    </source>
</evidence>
<dbReference type="dictyBase" id="DDB_G0285767"/>
<dbReference type="KEGG" id="ddi:DDB_G0285767"/>
<dbReference type="GO" id="GO:0019901">
    <property type="term" value="F:protein kinase binding"/>
    <property type="evidence" value="ECO:0000318"/>
    <property type="project" value="GO_Central"/>
</dbReference>
<evidence type="ECO:0000313" key="4">
    <source>
        <dbReference type="EMBL" id="EAL64721.1"/>
    </source>
</evidence>
<organism evidence="4 5">
    <name type="scientific">Dictyostelium discoideum</name>
    <name type="common">Social amoeba</name>
    <dbReference type="NCBI Taxonomy" id="44689"/>
    <lineage>
        <taxon>Eukaryota</taxon>
        <taxon>Amoebozoa</taxon>
        <taxon>Evosea</taxon>
        <taxon>Eumycetozoa</taxon>
        <taxon>Dictyostelia</taxon>
        <taxon>Dictyosteliales</taxon>
        <taxon>Dictyosteliaceae</taxon>
        <taxon>Dictyostelium</taxon>
    </lineage>
</organism>
<proteinExistence type="predicted"/>
<feature type="domain" description="Ubiquitin-like" evidence="3">
    <location>
        <begin position="7"/>
        <end position="80"/>
    </location>
</feature>
<feature type="compositionally biased region" description="Low complexity" evidence="2">
    <location>
        <begin position="556"/>
        <end position="602"/>
    </location>
</feature>
<accession>Q54MY6</accession>
<dbReference type="CDD" id="cd17039">
    <property type="entry name" value="Ubl_ubiquitin_like"/>
    <property type="match status" value="1"/>
</dbReference>
<keyword evidence="1" id="KW-0175">Coiled coil</keyword>
<dbReference type="RefSeq" id="XP_638157.1">
    <property type="nucleotide sequence ID" value="XM_633065.1"/>
</dbReference>
<dbReference type="Gene3D" id="3.10.20.90">
    <property type="entry name" value="Phosphatidylinositol 3-kinase Catalytic Subunit, Chain A, domain 1"/>
    <property type="match status" value="1"/>
</dbReference>
<comment type="caution">
    <text evidence="4">The sequence shown here is derived from an EMBL/GenBank/DDBJ whole genome shotgun (WGS) entry which is preliminary data.</text>
</comment>
<name>Q54MY6_DICDI</name>
<dbReference type="GO" id="GO:1990316">
    <property type="term" value="C:Atg1/ULK1 kinase complex"/>
    <property type="evidence" value="ECO:0000318"/>
    <property type="project" value="GO_Central"/>
</dbReference>
<keyword evidence="5" id="KW-1185">Reference proteome</keyword>